<feature type="transmembrane region" description="Helical" evidence="15">
    <location>
        <begin position="6"/>
        <end position="30"/>
    </location>
</feature>
<dbReference type="AlphaFoldDB" id="A0A4T0MXQ3"/>
<protein>
    <recommendedName>
        <fullName evidence="6">Ceramide glucosyltransferase</fullName>
        <ecNumber evidence="5">2.4.1.80</ecNumber>
    </recommendedName>
    <alternativeName>
        <fullName evidence="13">Glucosylceramide synthase</fullName>
    </alternativeName>
    <alternativeName>
        <fullName evidence="14">UDP-glucose ceramide glucosyltransferase</fullName>
    </alternativeName>
    <alternativeName>
        <fullName evidence="12">UDP-glucose:N-acylsphingosine D-glucosyltransferase</fullName>
    </alternativeName>
</protein>
<keyword evidence="10 15" id="KW-1133">Transmembrane helix</keyword>
<keyword evidence="9 15" id="KW-0812">Transmembrane</keyword>
<evidence type="ECO:0000256" key="15">
    <source>
        <dbReference type="SAM" id="Phobius"/>
    </source>
</evidence>
<dbReference type="OrthoDB" id="1483400at2759"/>
<dbReference type="InterPro" id="IPR029044">
    <property type="entry name" value="Nucleotide-diphossugar_trans"/>
</dbReference>
<dbReference type="Pfam" id="PF13506">
    <property type="entry name" value="Glyco_transf_21"/>
    <property type="match status" value="1"/>
</dbReference>
<evidence type="ECO:0000256" key="5">
    <source>
        <dbReference type="ARBA" id="ARBA00012699"/>
    </source>
</evidence>
<dbReference type="Proteomes" id="UP000305647">
    <property type="component" value="Unassembled WGS sequence"/>
</dbReference>
<dbReference type="EC" id="2.4.1.80" evidence="5"/>
<evidence type="ECO:0000256" key="8">
    <source>
        <dbReference type="ARBA" id="ARBA00022679"/>
    </source>
</evidence>
<dbReference type="EMBL" id="SPRW01000008">
    <property type="protein sequence ID" value="TIC68778.1"/>
    <property type="molecule type" value="Genomic_DNA"/>
</dbReference>
<reference evidence="20 21" key="1">
    <citation type="submission" date="2019-03" db="EMBL/GenBank/DDBJ databases">
        <title>Sequencing 25 genomes of Wallemia mellicola.</title>
        <authorList>
            <person name="Gostincar C."/>
        </authorList>
    </citation>
    <scope>NUCLEOTIDE SEQUENCE [LARGE SCALE GENOMIC DNA]</scope>
    <source>
        <strain evidence="19 22">EXF-1274</strain>
        <strain evidence="17 20">EXF-1277</strain>
        <strain evidence="18 23">EXF-757</strain>
        <strain evidence="16 21">EXF-8738</strain>
    </source>
</reference>
<dbReference type="PANTHER" id="PTHR12726">
    <property type="entry name" value="CERAMIDE GLUCOSYLTRANSFERASE"/>
    <property type="match status" value="1"/>
</dbReference>
<gene>
    <name evidence="18" type="ORF">E3Q01_01772</name>
    <name evidence="19" type="ORF">E3Q02_01134</name>
    <name evidence="17" type="ORF">E3Q03_02461</name>
    <name evidence="16" type="ORF">E3Q10_01651</name>
</gene>
<evidence type="ECO:0000313" key="21">
    <source>
        <dbReference type="Proteomes" id="UP000305647"/>
    </source>
</evidence>
<evidence type="ECO:0000256" key="14">
    <source>
        <dbReference type="ARBA" id="ARBA00032575"/>
    </source>
</evidence>
<dbReference type="UniPathway" id="UPA00222"/>
<evidence type="ECO:0000256" key="3">
    <source>
        <dbReference type="ARBA" id="ARBA00004991"/>
    </source>
</evidence>
<dbReference type="GO" id="GO:0008120">
    <property type="term" value="F:ceramide glucosyltransferase activity"/>
    <property type="evidence" value="ECO:0007669"/>
    <property type="project" value="UniProtKB-EC"/>
</dbReference>
<dbReference type="InterPro" id="IPR025993">
    <property type="entry name" value="Ceramide_glucosylTrfase"/>
</dbReference>
<evidence type="ECO:0000313" key="17">
    <source>
        <dbReference type="EMBL" id="TIC65611.1"/>
    </source>
</evidence>
<organism evidence="16 21">
    <name type="scientific">Wallemia mellicola</name>
    <dbReference type="NCBI Taxonomy" id="1708541"/>
    <lineage>
        <taxon>Eukaryota</taxon>
        <taxon>Fungi</taxon>
        <taxon>Dikarya</taxon>
        <taxon>Basidiomycota</taxon>
        <taxon>Wallemiomycotina</taxon>
        <taxon>Wallemiomycetes</taxon>
        <taxon>Wallemiales</taxon>
        <taxon>Wallemiaceae</taxon>
        <taxon>Wallemia</taxon>
    </lineage>
</organism>
<sequence length="430" mass="48101">MGLLRLAGRVLAVGILGWSVVLCGVFYFGYRTTESKRKYKVLARSPLSSLPRERVPGVTLIRPLKGLDPNLYANLESGFQQDYSNLEIIFAVASDSDPSIEIAEKLISKYPDVPSRILVGETLSGVNPKVNNLIKAFYGAHNDILWIVDSNVQLNSGVCARSVDALQRPSRRGKRVGLVHHIPMAVHPSLDIGAQVERVFVNTVHFKMYTAINELAIDSCVMGKSNMYRRSDVERLEVPSKTSKSVQEPQGSIEAFSRYLAEDNMIARAIWHDLGLDHAITDDIVGTNLGDMSLRQYIDRRVRWIRVRKYMVWLATILEPLTESVTLIPLIIWSLKNLTGARYLELLAFPLFAGWLGVDLAIINTYKYASPHYISPIGNSLPQFIAFWCLRELLAFPIYLMGVFGSNVGWRSGKYKMIAQGEAIPQGSSV</sequence>
<dbReference type="EMBL" id="SPRV01000024">
    <property type="protein sequence ID" value="TIC65611.1"/>
    <property type="molecule type" value="Genomic_DNA"/>
</dbReference>
<name>A0A4T0MXQ3_9BASI</name>
<comment type="pathway">
    <text evidence="3">Sphingolipid metabolism.</text>
</comment>
<evidence type="ECO:0000313" key="20">
    <source>
        <dbReference type="Proteomes" id="UP000305362"/>
    </source>
</evidence>
<evidence type="ECO:0000256" key="6">
    <source>
        <dbReference type="ARBA" id="ARBA00019988"/>
    </source>
</evidence>
<proteinExistence type="inferred from homology"/>
<dbReference type="GO" id="GO:0016020">
    <property type="term" value="C:membrane"/>
    <property type="evidence" value="ECO:0007669"/>
    <property type="project" value="UniProtKB-SubCell"/>
</dbReference>
<dbReference type="CDD" id="cd02520">
    <property type="entry name" value="Glucosylceramide_synthase"/>
    <property type="match status" value="1"/>
</dbReference>
<comment type="subcellular location">
    <subcellularLocation>
        <location evidence="1">Membrane</location>
        <topology evidence="1">Multi-pass membrane protein</topology>
    </subcellularLocation>
</comment>
<evidence type="ECO:0000313" key="18">
    <source>
        <dbReference type="EMBL" id="TIC66374.1"/>
    </source>
</evidence>
<dbReference type="GO" id="GO:0006679">
    <property type="term" value="P:glucosylceramide biosynthetic process"/>
    <property type="evidence" value="ECO:0007669"/>
    <property type="project" value="TreeGrafter"/>
</dbReference>
<evidence type="ECO:0000256" key="2">
    <source>
        <dbReference type="ARBA" id="ARBA00004760"/>
    </source>
</evidence>
<dbReference type="EMBL" id="SPRO01000012">
    <property type="protein sequence ID" value="TIC31448.1"/>
    <property type="molecule type" value="Genomic_DNA"/>
</dbReference>
<keyword evidence="11 15" id="KW-0472">Membrane</keyword>
<comment type="pathway">
    <text evidence="2">Lipid metabolism; sphingolipid metabolism.</text>
</comment>
<evidence type="ECO:0000313" key="22">
    <source>
        <dbReference type="Proteomes" id="UP000309601"/>
    </source>
</evidence>
<evidence type="ECO:0000256" key="1">
    <source>
        <dbReference type="ARBA" id="ARBA00004141"/>
    </source>
</evidence>
<evidence type="ECO:0000256" key="4">
    <source>
        <dbReference type="ARBA" id="ARBA00006739"/>
    </source>
</evidence>
<dbReference type="Proteomes" id="UP000310708">
    <property type="component" value="Unassembled WGS sequence"/>
</dbReference>
<dbReference type="EMBL" id="SPRX01000017">
    <property type="protein sequence ID" value="TIC66374.1"/>
    <property type="molecule type" value="Genomic_DNA"/>
</dbReference>
<accession>A0A4T0MXQ3</accession>
<keyword evidence="7" id="KW-0328">Glycosyltransferase</keyword>
<feature type="transmembrane region" description="Helical" evidence="15">
    <location>
        <begin position="341"/>
        <end position="363"/>
    </location>
</feature>
<evidence type="ECO:0000313" key="19">
    <source>
        <dbReference type="EMBL" id="TIC68778.1"/>
    </source>
</evidence>
<evidence type="ECO:0000256" key="11">
    <source>
        <dbReference type="ARBA" id="ARBA00023136"/>
    </source>
</evidence>
<feature type="transmembrane region" description="Helical" evidence="15">
    <location>
        <begin position="384"/>
        <end position="404"/>
    </location>
</feature>
<evidence type="ECO:0000256" key="12">
    <source>
        <dbReference type="ARBA" id="ARBA00031017"/>
    </source>
</evidence>
<keyword evidence="8" id="KW-0808">Transferase</keyword>
<dbReference type="Proteomes" id="UP000305362">
    <property type="component" value="Unassembled WGS sequence"/>
</dbReference>
<evidence type="ECO:0000256" key="7">
    <source>
        <dbReference type="ARBA" id="ARBA00022676"/>
    </source>
</evidence>
<comment type="similarity">
    <text evidence="4">Belongs to the glycosyltransferase 2 family.</text>
</comment>
<evidence type="ECO:0000256" key="10">
    <source>
        <dbReference type="ARBA" id="ARBA00022989"/>
    </source>
</evidence>
<feature type="transmembrane region" description="Helical" evidence="15">
    <location>
        <begin position="310"/>
        <end position="335"/>
    </location>
</feature>
<dbReference type="Gene3D" id="3.90.550.10">
    <property type="entry name" value="Spore Coat Polysaccharide Biosynthesis Protein SpsA, Chain A"/>
    <property type="match status" value="1"/>
</dbReference>
<evidence type="ECO:0000313" key="23">
    <source>
        <dbReference type="Proteomes" id="UP000310708"/>
    </source>
</evidence>
<comment type="caution">
    <text evidence="16">The sequence shown here is derived from an EMBL/GenBank/DDBJ whole genome shotgun (WGS) entry which is preliminary data.</text>
</comment>
<evidence type="ECO:0000256" key="9">
    <source>
        <dbReference type="ARBA" id="ARBA00022692"/>
    </source>
</evidence>
<evidence type="ECO:0000313" key="16">
    <source>
        <dbReference type="EMBL" id="TIC31448.1"/>
    </source>
</evidence>
<evidence type="ECO:0000256" key="13">
    <source>
        <dbReference type="ARBA" id="ARBA00031543"/>
    </source>
</evidence>
<dbReference type="SUPFAM" id="SSF53448">
    <property type="entry name" value="Nucleotide-diphospho-sugar transferases"/>
    <property type="match status" value="1"/>
</dbReference>
<dbReference type="PANTHER" id="PTHR12726:SF0">
    <property type="entry name" value="CERAMIDE GLUCOSYLTRANSFERASE"/>
    <property type="match status" value="1"/>
</dbReference>
<dbReference type="Proteomes" id="UP000309601">
    <property type="component" value="Unassembled WGS sequence"/>
</dbReference>